<feature type="domain" description="Copper amine oxidase-like N-terminal" evidence="2">
    <location>
        <begin position="52"/>
        <end position="156"/>
    </location>
</feature>
<dbReference type="EMBL" id="CAJVCE010000005">
    <property type="protein sequence ID" value="CAG7635578.1"/>
    <property type="molecule type" value="Genomic_DNA"/>
</dbReference>
<evidence type="ECO:0000313" key="3">
    <source>
        <dbReference type="EMBL" id="CAG7635578.1"/>
    </source>
</evidence>
<dbReference type="InterPro" id="IPR012854">
    <property type="entry name" value="Cu_amine_oxidase-like_N"/>
</dbReference>
<protein>
    <submittedName>
        <fullName evidence="3">Protease inhibitor</fullName>
    </submittedName>
</protein>
<sequence>MNYRMNKRIAALVALSISLTGGSAYAADSAPQPVQATVISAPVALEQLQVTVNGTALTAAGFKQADAKEPMLPLRDVTEALGFTLTWNAENMSTDLVKDNLLVTVTTGEDRYAVNKMYKTLGTAPALVDSKLFVPASFASEVLHAAVKIEGSTISITQEEQRKTATTKGVITAVRDNDGHQSVQINGVGPDGLVLNVGKDTVIESTDGTAMVFSDLTIGTEIEAEHSLAMTMSLPPQTPTYKISVAYRPDAVDLIGTSGTIQDVRVSEDGMTSIVIKGTGLTEQSQSEVVLQLTDKTSLVNKEGETIEKSALVKGAKVIGFYNGVLTKSLPPIGKAWKVVLQAPAAE</sequence>
<evidence type="ECO:0000313" key="4">
    <source>
        <dbReference type="Proteomes" id="UP000730618"/>
    </source>
</evidence>
<dbReference type="Pfam" id="PF07833">
    <property type="entry name" value="Cu_amine_oxidN1"/>
    <property type="match status" value="1"/>
</dbReference>
<gene>
    <name evidence="3" type="ORF">PAECIP111802_02156</name>
</gene>
<dbReference type="GO" id="GO:0030414">
    <property type="term" value="F:peptidase inhibitor activity"/>
    <property type="evidence" value="ECO:0007669"/>
    <property type="project" value="UniProtKB-KW"/>
</dbReference>
<reference evidence="3 4" key="1">
    <citation type="submission" date="2021-06" db="EMBL/GenBank/DDBJ databases">
        <authorList>
            <person name="Criscuolo A."/>
        </authorList>
    </citation>
    <scope>NUCLEOTIDE SEQUENCE [LARGE SCALE GENOMIC DNA]</scope>
    <source>
        <strain evidence="4">CIP 111802</strain>
    </source>
</reference>
<feature type="chain" id="PRO_5045079943" evidence="1">
    <location>
        <begin position="27"/>
        <end position="347"/>
    </location>
</feature>
<name>A0ABM8VFP5_9BACL</name>
<proteinExistence type="predicted"/>
<keyword evidence="1" id="KW-0732">Signal</keyword>
<comment type="caution">
    <text evidence="3">The sequence shown here is derived from an EMBL/GenBank/DDBJ whole genome shotgun (WGS) entry which is preliminary data.</text>
</comment>
<organism evidence="3 4">
    <name type="scientific">Paenibacillus allorhizosphaerae</name>
    <dbReference type="NCBI Taxonomy" id="2849866"/>
    <lineage>
        <taxon>Bacteria</taxon>
        <taxon>Bacillati</taxon>
        <taxon>Bacillota</taxon>
        <taxon>Bacilli</taxon>
        <taxon>Bacillales</taxon>
        <taxon>Paenibacillaceae</taxon>
        <taxon>Paenibacillus</taxon>
    </lineage>
</organism>
<keyword evidence="4" id="KW-1185">Reference proteome</keyword>
<dbReference type="Proteomes" id="UP000730618">
    <property type="component" value="Unassembled WGS sequence"/>
</dbReference>
<keyword evidence="3" id="KW-0646">Protease inhibitor</keyword>
<accession>A0ABM8VFP5</accession>
<evidence type="ECO:0000256" key="1">
    <source>
        <dbReference type="SAM" id="SignalP"/>
    </source>
</evidence>
<feature type="signal peptide" evidence="1">
    <location>
        <begin position="1"/>
        <end position="26"/>
    </location>
</feature>
<evidence type="ECO:0000259" key="2">
    <source>
        <dbReference type="Pfam" id="PF07833"/>
    </source>
</evidence>